<keyword evidence="3 11" id="KW-0645">Protease</keyword>
<dbReference type="AlphaFoldDB" id="A0AAD7IHW8"/>
<evidence type="ECO:0000259" key="14">
    <source>
        <dbReference type="Pfam" id="PF17900"/>
    </source>
</evidence>
<feature type="domain" description="Peptidase M1 membrane alanine aminopeptidase" evidence="12">
    <location>
        <begin position="310"/>
        <end position="499"/>
    </location>
</feature>
<dbReference type="Gene3D" id="2.60.40.1730">
    <property type="entry name" value="tricorn interacting facor f3 domain"/>
    <property type="match status" value="1"/>
</dbReference>
<evidence type="ECO:0000313" key="15">
    <source>
        <dbReference type="EMBL" id="KAJ7741960.1"/>
    </source>
</evidence>
<dbReference type="GO" id="GO:0042277">
    <property type="term" value="F:peptide binding"/>
    <property type="evidence" value="ECO:0007669"/>
    <property type="project" value="TreeGrafter"/>
</dbReference>
<dbReference type="EC" id="3.4.11.-" evidence="11"/>
<comment type="cofactor">
    <cofactor evidence="9 11">
        <name>Zn(2+)</name>
        <dbReference type="ChEBI" id="CHEBI:29105"/>
    </cofactor>
    <text evidence="9 11">Binds 1 zinc ion per subunit.</text>
</comment>
<dbReference type="CDD" id="cd09601">
    <property type="entry name" value="M1_APN-Q_like"/>
    <property type="match status" value="1"/>
</dbReference>
<dbReference type="Pfam" id="PF17900">
    <property type="entry name" value="Peptidase_M1_N"/>
    <property type="match status" value="1"/>
</dbReference>
<gene>
    <name evidence="15" type="ORF">DFH07DRAFT_837088</name>
</gene>
<dbReference type="InterPro" id="IPR045357">
    <property type="entry name" value="Aminopeptidase_N-like_N"/>
</dbReference>
<reference evidence="15" key="1">
    <citation type="submission" date="2023-03" db="EMBL/GenBank/DDBJ databases">
        <title>Massive genome expansion in bonnet fungi (Mycena s.s.) driven by repeated elements and novel gene families across ecological guilds.</title>
        <authorList>
            <consortium name="Lawrence Berkeley National Laboratory"/>
            <person name="Harder C.B."/>
            <person name="Miyauchi S."/>
            <person name="Viragh M."/>
            <person name="Kuo A."/>
            <person name="Thoen E."/>
            <person name="Andreopoulos B."/>
            <person name="Lu D."/>
            <person name="Skrede I."/>
            <person name="Drula E."/>
            <person name="Henrissat B."/>
            <person name="Morin E."/>
            <person name="Kohler A."/>
            <person name="Barry K."/>
            <person name="LaButti K."/>
            <person name="Morin E."/>
            <person name="Salamov A."/>
            <person name="Lipzen A."/>
            <person name="Mereny Z."/>
            <person name="Hegedus B."/>
            <person name="Baldrian P."/>
            <person name="Stursova M."/>
            <person name="Weitz H."/>
            <person name="Taylor A."/>
            <person name="Grigoriev I.V."/>
            <person name="Nagy L.G."/>
            <person name="Martin F."/>
            <person name="Kauserud H."/>
        </authorList>
    </citation>
    <scope>NUCLEOTIDE SEQUENCE</scope>
    <source>
        <strain evidence="15">CBHHK188m</strain>
    </source>
</reference>
<dbReference type="GO" id="GO:0005615">
    <property type="term" value="C:extracellular space"/>
    <property type="evidence" value="ECO:0007669"/>
    <property type="project" value="TreeGrafter"/>
</dbReference>
<feature type="domain" description="Aminopeptidase N-like N-terminal" evidence="14">
    <location>
        <begin position="19"/>
        <end position="188"/>
    </location>
</feature>
<dbReference type="GO" id="GO:0070006">
    <property type="term" value="F:metalloaminopeptidase activity"/>
    <property type="evidence" value="ECO:0007669"/>
    <property type="project" value="TreeGrafter"/>
</dbReference>
<dbReference type="EMBL" id="JARJLG010000120">
    <property type="protein sequence ID" value="KAJ7741960.1"/>
    <property type="molecule type" value="Genomic_DNA"/>
</dbReference>
<dbReference type="Gene3D" id="2.60.40.1910">
    <property type="match status" value="1"/>
</dbReference>
<evidence type="ECO:0000259" key="13">
    <source>
        <dbReference type="Pfam" id="PF11838"/>
    </source>
</evidence>
<accession>A0AAD7IHW8</accession>
<evidence type="ECO:0000256" key="1">
    <source>
        <dbReference type="ARBA" id="ARBA00010136"/>
    </source>
</evidence>
<dbReference type="SUPFAM" id="SSF55486">
    <property type="entry name" value="Metalloproteases ('zincins'), catalytic domain"/>
    <property type="match status" value="1"/>
</dbReference>
<comment type="caution">
    <text evidence="15">The sequence shown here is derived from an EMBL/GenBank/DDBJ whole genome shotgun (WGS) entry which is preliminary data.</text>
</comment>
<evidence type="ECO:0000256" key="10">
    <source>
        <dbReference type="PIRSR" id="PIRSR634016-4"/>
    </source>
</evidence>
<evidence type="ECO:0000256" key="6">
    <source>
        <dbReference type="ARBA" id="ARBA00022833"/>
    </source>
</evidence>
<dbReference type="GO" id="GO:0016020">
    <property type="term" value="C:membrane"/>
    <property type="evidence" value="ECO:0007669"/>
    <property type="project" value="TreeGrafter"/>
</dbReference>
<evidence type="ECO:0000256" key="8">
    <source>
        <dbReference type="PIRSR" id="PIRSR634016-1"/>
    </source>
</evidence>
<dbReference type="PANTHER" id="PTHR11533">
    <property type="entry name" value="PROTEASE M1 ZINC METALLOPROTEASE"/>
    <property type="match status" value="1"/>
</dbReference>
<evidence type="ECO:0000256" key="2">
    <source>
        <dbReference type="ARBA" id="ARBA00022438"/>
    </source>
</evidence>
<dbReference type="GO" id="GO:0005737">
    <property type="term" value="C:cytoplasm"/>
    <property type="evidence" value="ECO:0007669"/>
    <property type="project" value="TreeGrafter"/>
</dbReference>
<dbReference type="InterPro" id="IPR027268">
    <property type="entry name" value="Peptidase_M4/M1_CTD_sf"/>
</dbReference>
<evidence type="ECO:0000313" key="16">
    <source>
        <dbReference type="Proteomes" id="UP001215280"/>
    </source>
</evidence>
<dbReference type="PANTHER" id="PTHR11533:SF174">
    <property type="entry name" value="PUROMYCIN-SENSITIVE AMINOPEPTIDASE-RELATED"/>
    <property type="match status" value="1"/>
</dbReference>
<keyword evidence="4 9" id="KW-0479">Metal-binding</keyword>
<dbReference type="Proteomes" id="UP001215280">
    <property type="component" value="Unassembled WGS sequence"/>
</dbReference>
<dbReference type="GO" id="GO:0043171">
    <property type="term" value="P:peptide catabolic process"/>
    <property type="evidence" value="ECO:0007669"/>
    <property type="project" value="TreeGrafter"/>
</dbReference>
<evidence type="ECO:0000259" key="12">
    <source>
        <dbReference type="Pfam" id="PF01433"/>
    </source>
</evidence>
<dbReference type="SUPFAM" id="SSF63737">
    <property type="entry name" value="Leukotriene A4 hydrolase N-terminal domain"/>
    <property type="match status" value="1"/>
</dbReference>
<keyword evidence="2 11" id="KW-0031">Aminopeptidase</keyword>
<keyword evidence="6 9" id="KW-0862">Zinc</keyword>
<feature type="site" description="Transition state stabilizer" evidence="10">
    <location>
        <position position="440"/>
    </location>
</feature>
<dbReference type="GO" id="GO:0008270">
    <property type="term" value="F:zinc ion binding"/>
    <property type="evidence" value="ECO:0007669"/>
    <property type="project" value="UniProtKB-UniRule"/>
</dbReference>
<feature type="binding site" evidence="9">
    <location>
        <position position="354"/>
    </location>
    <ligand>
        <name>Zn(2+)</name>
        <dbReference type="ChEBI" id="CHEBI:29105"/>
        <note>catalytic</note>
    </ligand>
</feature>
<feature type="domain" description="ERAP1-like C-terminal" evidence="13">
    <location>
        <begin position="574"/>
        <end position="891"/>
    </location>
</feature>
<dbReference type="FunFam" id="1.10.390.10:FF:000006">
    <property type="entry name" value="Puromycin-sensitive aminopeptidase"/>
    <property type="match status" value="1"/>
</dbReference>
<evidence type="ECO:0000256" key="5">
    <source>
        <dbReference type="ARBA" id="ARBA00022801"/>
    </source>
</evidence>
<dbReference type="Gene3D" id="1.10.390.10">
    <property type="entry name" value="Neutral Protease Domain 2"/>
    <property type="match status" value="1"/>
</dbReference>
<evidence type="ECO:0000256" key="7">
    <source>
        <dbReference type="ARBA" id="ARBA00023049"/>
    </source>
</evidence>
<dbReference type="Pfam" id="PF11838">
    <property type="entry name" value="ERAP1_C"/>
    <property type="match status" value="1"/>
</dbReference>
<sequence length="913" mass="102594">MATLSTDDSEYRLPTDVSPTHYDLTVLTDLEGLNFGGTVEIDLAIRNATSRIVLNAADLELQNIYISLEDGKALIPISEAADKLSERVTLLLPVALTAGSRARLFIAFTGQLTGSMVGYYRSLTTGPDEDKKYCALTQFEPTAARRAFPCWDEPALKATFAISLVSRTDTVNLSNMPAYSEEPCYPSQEFDHLFQFPEAEDEDDDAGSEWKITRFERSPIMSTYLVAYSNGDFQHLETAFCSPLSGRTVPLRIYTTPKNLPHAGFALELTARVLPLYEKMFEIEYPLPKLDTLVVMSIRFSLKFPLIFGCFEVDDFDVLAMENWGLIAGRASGYLLTNPSMLRLRKEIVALQVHEVAHMWFGNITTMSWWTYLYLNEGWFEVGEVIIPGILYPEWKLDAEFVNEHVNKAFLLDSGLSSHPIEVICSDANKINQIFDGLSYSKSASVLRMLSCFVGQDKFLKGVSLYLKERLYGNSTTADLWRGVEEATGIKVSEIMGEWISKPGFPVVSVQEIKDGVHVRQDRFLLTGAAPEDTIWSIPLQILSVDGTGRALIDHQVVLREREQFIALDTSRPFKINAGTTGYYRVLYSPDRLKAIGVEAAKETSTIFSVADRVGLINDATALAKADLMNISDTLTLIYALRADREYHVWVAIASNLASLVSIWWENLRIVELLNKFRRALFSPIVTMLGYQAPTEESSNDSLLRTCAITQALDAGDEEVANELKGRFTHFLATNDETRISPETATATYTAAVRHGGRQEYDAVKFFCARPKNPAHQISAMQALCAADDLELIHDTFRFVLSEVRDQDIMYFIGGLVQNIKTRRLAAEFFMDNFEEMHERFKDGFGMADLLQLAFSALSSQGDRDHLVTFFKDKDTSKFEFPLSMVLDSIENNSACVKRSSENLLAWLEDWSR</sequence>
<keyword evidence="16" id="KW-1185">Reference proteome</keyword>
<feature type="binding site" evidence="9">
    <location>
        <position position="377"/>
    </location>
    <ligand>
        <name>Zn(2+)</name>
        <dbReference type="ChEBI" id="CHEBI:29105"/>
        <note>catalytic</note>
    </ligand>
</feature>
<evidence type="ECO:0000256" key="9">
    <source>
        <dbReference type="PIRSR" id="PIRSR634016-3"/>
    </source>
</evidence>
<keyword evidence="5 11" id="KW-0378">Hydrolase</keyword>
<keyword evidence="7 11" id="KW-0482">Metalloprotease</keyword>
<dbReference type="Gene3D" id="1.25.50.20">
    <property type="match status" value="1"/>
</dbReference>
<dbReference type="InterPro" id="IPR034016">
    <property type="entry name" value="M1_APN-typ"/>
</dbReference>
<evidence type="ECO:0000256" key="11">
    <source>
        <dbReference type="RuleBase" id="RU364040"/>
    </source>
</evidence>
<dbReference type="InterPro" id="IPR042097">
    <property type="entry name" value="Aminopeptidase_N-like_N_sf"/>
</dbReference>
<comment type="similarity">
    <text evidence="1 11">Belongs to the peptidase M1 family.</text>
</comment>
<evidence type="ECO:0000256" key="4">
    <source>
        <dbReference type="ARBA" id="ARBA00022723"/>
    </source>
</evidence>
<dbReference type="InterPro" id="IPR014782">
    <property type="entry name" value="Peptidase_M1_dom"/>
</dbReference>
<proteinExistence type="inferred from homology"/>
<dbReference type="InterPro" id="IPR050344">
    <property type="entry name" value="Peptidase_M1_aminopeptidases"/>
</dbReference>
<feature type="active site" description="Proton acceptor" evidence="8">
    <location>
        <position position="355"/>
    </location>
</feature>
<name>A0AAD7IHW8_9AGAR</name>
<organism evidence="15 16">
    <name type="scientific">Mycena maculata</name>
    <dbReference type="NCBI Taxonomy" id="230809"/>
    <lineage>
        <taxon>Eukaryota</taxon>
        <taxon>Fungi</taxon>
        <taxon>Dikarya</taxon>
        <taxon>Basidiomycota</taxon>
        <taxon>Agaricomycotina</taxon>
        <taxon>Agaricomycetes</taxon>
        <taxon>Agaricomycetidae</taxon>
        <taxon>Agaricales</taxon>
        <taxon>Marasmiineae</taxon>
        <taxon>Mycenaceae</taxon>
        <taxon>Mycena</taxon>
    </lineage>
</organism>
<feature type="binding site" evidence="9">
    <location>
        <position position="358"/>
    </location>
    <ligand>
        <name>Zn(2+)</name>
        <dbReference type="ChEBI" id="CHEBI:29105"/>
        <note>catalytic</note>
    </ligand>
</feature>
<dbReference type="InterPro" id="IPR024571">
    <property type="entry name" value="ERAP1-like_C_dom"/>
</dbReference>
<protein>
    <recommendedName>
        <fullName evidence="11">Aminopeptidase</fullName>
        <ecNumber evidence="11">3.4.11.-</ecNumber>
    </recommendedName>
</protein>
<dbReference type="Pfam" id="PF01433">
    <property type="entry name" value="Peptidase_M1"/>
    <property type="match status" value="1"/>
</dbReference>
<dbReference type="GO" id="GO:0006508">
    <property type="term" value="P:proteolysis"/>
    <property type="evidence" value="ECO:0007669"/>
    <property type="project" value="UniProtKB-KW"/>
</dbReference>
<evidence type="ECO:0000256" key="3">
    <source>
        <dbReference type="ARBA" id="ARBA00022670"/>
    </source>
</evidence>